<evidence type="ECO:0000256" key="5">
    <source>
        <dbReference type="ARBA" id="ARBA00022944"/>
    </source>
</evidence>
<evidence type="ECO:0000256" key="3">
    <source>
        <dbReference type="ARBA" id="ARBA00022475"/>
    </source>
</evidence>
<dbReference type="EMBL" id="AP025635">
    <property type="protein sequence ID" value="BDG69331.1"/>
    <property type="molecule type" value="Genomic_DNA"/>
</dbReference>
<sequence>MEKLYIKAENGRFVLRTENSELTNLVIKNKKGVSTFNKIDSLTWYVEVTDVANLMTKDQEDRVNIYYGDDSKEISIDDFDIQFANSPQLLANDTLIYLYITLDKTLRFIWNQIPSAKSYVKNCKISNSVIKKNHLISFKVDVESYGIPINNLDFIISNRKEKFQFDLKSKWLESRRVEPNVFFNAFEVTIDFPQVLKTIITRFDYDDYDTTVIDFFITTSSEMLPLTNFKSRIIFTDLFNEETWLDYSDNMKVLVRWYETGLGNLSCRIGFLKKDIYSYFKEKENSEIIDSENTILITEYPYKAQENGLAFFKYLMEEQNTFKPIYIISRASNDLHLLEKYLSNVVFYKSKEHIDYFFKANFLAHTHTPNYAVPVLSASAEQKIKGMYKLFLQHGIIGVRNLEYMYGRKTHPNLINKFIVSSEREKSIVRDELYYPEEDIAVTGLARFDNLLKDNGFFESYKVRKKVLIMPSWRMGQEKLSDEDFIETTFYKVFHSLINNARLRKLVLDKGITIDLYLHNNFQKYNHLFTSDFVNIIKASDTTVQALLKGHGILITDFSSVGLDFAIQRRPVLYYQFDVELKEQRAEESSKNFLPGKIFHIEDDLINEIDQKVKRYKMDKEFKKLIPEKIYKYNDRNACKRIYETLKKSI</sequence>
<evidence type="ECO:0000256" key="1">
    <source>
        <dbReference type="ARBA" id="ARBA00004202"/>
    </source>
</evidence>
<dbReference type="PANTHER" id="PTHR37316">
    <property type="entry name" value="TEICHOIC ACID GLYCEROL-PHOSPHATE PRIMASE"/>
    <property type="match status" value="1"/>
</dbReference>
<dbReference type="InterPro" id="IPR051612">
    <property type="entry name" value="Teichoic_Acid_Biosynth"/>
</dbReference>
<dbReference type="SUPFAM" id="SSF53756">
    <property type="entry name" value="UDP-Glycosyltransferase/glycogen phosphorylase"/>
    <property type="match status" value="1"/>
</dbReference>
<keyword evidence="3" id="KW-1003">Cell membrane</keyword>
<evidence type="ECO:0000256" key="6">
    <source>
        <dbReference type="ARBA" id="ARBA00023136"/>
    </source>
</evidence>
<dbReference type="Gene3D" id="3.40.50.12580">
    <property type="match status" value="1"/>
</dbReference>
<evidence type="ECO:0000256" key="2">
    <source>
        <dbReference type="ARBA" id="ARBA00010488"/>
    </source>
</evidence>
<dbReference type="Pfam" id="PF04464">
    <property type="entry name" value="Glyphos_transf"/>
    <property type="match status" value="1"/>
</dbReference>
<comment type="similarity">
    <text evidence="2">Belongs to the CDP-glycerol glycerophosphotransferase family.</text>
</comment>
<keyword evidence="6" id="KW-0472">Membrane</keyword>
<keyword evidence="8" id="KW-1185">Reference proteome</keyword>
<dbReference type="InterPro" id="IPR043148">
    <property type="entry name" value="TagF_C"/>
</dbReference>
<evidence type="ECO:0000313" key="8">
    <source>
        <dbReference type="Proteomes" id="UP000831692"/>
    </source>
</evidence>
<organism evidence="7 8">
    <name type="scientific">Enterococcus innesii</name>
    <dbReference type="NCBI Taxonomy" id="2839759"/>
    <lineage>
        <taxon>Bacteria</taxon>
        <taxon>Bacillati</taxon>
        <taxon>Bacillota</taxon>
        <taxon>Bacilli</taxon>
        <taxon>Lactobacillales</taxon>
        <taxon>Enterococcaceae</taxon>
        <taxon>Enterococcus</taxon>
    </lineage>
</organism>
<dbReference type="InterPro" id="IPR043149">
    <property type="entry name" value="TagF_N"/>
</dbReference>
<protein>
    <submittedName>
        <fullName evidence="7">Uncharacterized protein</fullName>
    </submittedName>
</protein>
<keyword evidence="4" id="KW-0808">Transferase</keyword>
<proteinExistence type="inferred from homology"/>
<dbReference type="RefSeq" id="WP_244351759.1">
    <property type="nucleotide sequence ID" value="NZ_AP025635.1"/>
</dbReference>
<comment type="subcellular location">
    <subcellularLocation>
        <location evidence="1">Cell membrane</location>
        <topology evidence="1">Peripheral membrane protein</topology>
    </subcellularLocation>
</comment>
<name>A0ABM7XVZ3_9ENTE</name>
<dbReference type="GeneID" id="83458920"/>
<accession>A0ABM7XVZ3</accession>
<evidence type="ECO:0000256" key="4">
    <source>
        <dbReference type="ARBA" id="ARBA00022679"/>
    </source>
</evidence>
<dbReference type="Proteomes" id="UP000831692">
    <property type="component" value="Chromosome"/>
</dbReference>
<evidence type="ECO:0000313" key="7">
    <source>
        <dbReference type="EMBL" id="BDG69331.1"/>
    </source>
</evidence>
<dbReference type="Gene3D" id="3.40.50.11820">
    <property type="match status" value="1"/>
</dbReference>
<dbReference type="InterPro" id="IPR007554">
    <property type="entry name" value="Glycerophosphate_synth"/>
</dbReference>
<reference evidence="7 8" key="1">
    <citation type="submission" date="2022-03" db="EMBL/GenBank/DDBJ databases">
        <title>Complete genome sequence of Enterococcus innesii DB-1.</title>
        <authorList>
            <person name="Fukuda D."/>
            <person name="Nolasco-Hipolito C."/>
        </authorList>
    </citation>
    <scope>NUCLEOTIDE SEQUENCE [LARGE SCALE GENOMIC DNA]</scope>
    <source>
        <strain evidence="7 8">DB-1</strain>
    </source>
</reference>
<dbReference type="PANTHER" id="PTHR37316:SF1">
    <property type="entry name" value="TEICHOIC ACID GLYCEROL-PHOSPHATE PRIMASE"/>
    <property type="match status" value="1"/>
</dbReference>
<keyword evidence="5" id="KW-0777">Teichoic acid biosynthesis</keyword>
<gene>
    <name evidence="7" type="ORF">ENLAB_28950</name>
</gene>